<keyword evidence="2" id="KW-0812">Transmembrane</keyword>
<keyword evidence="5" id="KW-1133">Transmembrane helix</keyword>
<organism evidence="9 10">
    <name type="scientific">Patella caerulea</name>
    <name type="common">Rayed Mediterranean limpet</name>
    <dbReference type="NCBI Taxonomy" id="87958"/>
    <lineage>
        <taxon>Eukaryota</taxon>
        <taxon>Metazoa</taxon>
        <taxon>Spiralia</taxon>
        <taxon>Lophotrochozoa</taxon>
        <taxon>Mollusca</taxon>
        <taxon>Gastropoda</taxon>
        <taxon>Patellogastropoda</taxon>
        <taxon>Patelloidea</taxon>
        <taxon>Patellidae</taxon>
        <taxon>Patella</taxon>
    </lineage>
</organism>
<dbReference type="InterPro" id="IPR051505">
    <property type="entry name" value="C-type_lectin_domain"/>
</dbReference>
<protein>
    <recommendedName>
        <fullName evidence="8">C-type lectin domain-containing protein</fullName>
    </recommendedName>
</protein>
<dbReference type="Proteomes" id="UP001347796">
    <property type="component" value="Unassembled WGS sequence"/>
</dbReference>
<keyword evidence="4" id="KW-0430">Lectin</keyword>
<dbReference type="Gene3D" id="3.10.100.10">
    <property type="entry name" value="Mannose-Binding Protein A, subunit A"/>
    <property type="match status" value="2"/>
</dbReference>
<evidence type="ECO:0000313" key="9">
    <source>
        <dbReference type="EMBL" id="KAK6174312.1"/>
    </source>
</evidence>
<evidence type="ECO:0000256" key="3">
    <source>
        <dbReference type="ARBA" id="ARBA00022729"/>
    </source>
</evidence>
<evidence type="ECO:0000256" key="7">
    <source>
        <dbReference type="SAM" id="SignalP"/>
    </source>
</evidence>
<dbReference type="SMART" id="SM00034">
    <property type="entry name" value="CLECT"/>
    <property type="match status" value="2"/>
</dbReference>
<comment type="caution">
    <text evidence="9">The sequence shown here is derived from an EMBL/GenBank/DDBJ whole genome shotgun (WGS) entry which is preliminary data.</text>
</comment>
<reference evidence="9 10" key="1">
    <citation type="submission" date="2024-01" db="EMBL/GenBank/DDBJ databases">
        <title>The genome of the rayed Mediterranean limpet Patella caerulea (Linnaeus, 1758).</title>
        <authorList>
            <person name="Anh-Thu Weber A."/>
            <person name="Halstead-Nussloch G."/>
        </authorList>
    </citation>
    <scope>NUCLEOTIDE SEQUENCE [LARGE SCALE GENOMIC DNA]</scope>
    <source>
        <strain evidence="9">AATW-2023a</strain>
        <tissue evidence="9">Whole specimen</tissue>
    </source>
</reference>
<comment type="subcellular location">
    <subcellularLocation>
        <location evidence="1">Membrane</location>
        <topology evidence="1">Single-pass type I membrane protein</topology>
    </subcellularLocation>
</comment>
<dbReference type="SUPFAM" id="SSF56436">
    <property type="entry name" value="C-type lectin-like"/>
    <property type="match status" value="2"/>
</dbReference>
<sequence length="348" mass="39823">MFEIRPAFVLGFLSLIAALGVEPVKDPSDFFSAASDCESRGLSLPVAKTDQEYAAFLRVLETSKIDQDIWLGIYKPDEDSQYRWLGQNAEQGELLTTYWAMDEPNHLPKEHCVRLKAEDNYLWNTRICSDKSEYVCVDYMKSEYDFEVVTRRTTYENAREDCQSKGKDLLMIKTQHKQDEITKFLTDQSTVIRNVWIGLYFYGTSAADLGKFRWIDGEHLKTSIFIQDNPQSSAPTCIFLNMSSEFKWTLRSCVVSTKYICTTSFSETDAVYINNGYTKIANDISPYSTPLAGITTNGVMKCAARCARITSCRLFTKEGNTCQFYKDSNLEIYKSTPGRSVWRSRNKV</sequence>
<evidence type="ECO:0000256" key="5">
    <source>
        <dbReference type="ARBA" id="ARBA00022989"/>
    </source>
</evidence>
<proteinExistence type="predicted"/>
<dbReference type="AlphaFoldDB" id="A0AAN8PA10"/>
<dbReference type="EMBL" id="JAZGQO010000011">
    <property type="protein sequence ID" value="KAK6174312.1"/>
    <property type="molecule type" value="Genomic_DNA"/>
</dbReference>
<evidence type="ECO:0000256" key="2">
    <source>
        <dbReference type="ARBA" id="ARBA00022692"/>
    </source>
</evidence>
<feature type="signal peptide" evidence="7">
    <location>
        <begin position="1"/>
        <end position="18"/>
    </location>
</feature>
<feature type="chain" id="PRO_5042898070" description="C-type lectin domain-containing protein" evidence="7">
    <location>
        <begin position="19"/>
        <end position="348"/>
    </location>
</feature>
<keyword evidence="3 7" id="KW-0732">Signal</keyword>
<name>A0AAN8PA10_PATCE</name>
<dbReference type="PANTHER" id="PTHR14789">
    <property type="entry name" value="CHONDROLECTIN VARIANT CHODLFDELTAE"/>
    <property type="match status" value="1"/>
</dbReference>
<dbReference type="InterPro" id="IPR001304">
    <property type="entry name" value="C-type_lectin-like"/>
</dbReference>
<keyword evidence="10" id="KW-1185">Reference proteome</keyword>
<evidence type="ECO:0000256" key="4">
    <source>
        <dbReference type="ARBA" id="ARBA00022734"/>
    </source>
</evidence>
<dbReference type="CDD" id="cd00037">
    <property type="entry name" value="CLECT"/>
    <property type="match status" value="2"/>
</dbReference>
<accession>A0AAN8PA10</accession>
<evidence type="ECO:0000256" key="1">
    <source>
        <dbReference type="ARBA" id="ARBA00004479"/>
    </source>
</evidence>
<feature type="domain" description="C-type lectin" evidence="8">
    <location>
        <begin position="139"/>
        <end position="262"/>
    </location>
</feature>
<feature type="domain" description="C-type lectin" evidence="8">
    <location>
        <begin position="30"/>
        <end position="137"/>
    </location>
</feature>
<evidence type="ECO:0000259" key="8">
    <source>
        <dbReference type="PROSITE" id="PS50041"/>
    </source>
</evidence>
<dbReference type="InterPro" id="IPR016187">
    <property type="entry name" value="CTDL_fold"/>
</dbReference>
<dbReference type="GO" id="GO:0016020">
    <property type="term" value="C:membrane"/>
    <property type="evidence" value="ECO:0007669"/>
    <property type="project" value="UniProtKB-SubCell"/>
</dbReference>
<keyword evidence="6" id="KW-0472">Membrane</keyword>
<gene>
    <name evidence="9" type="ORF">SNE40_017618</name>
</gene>
<evidence type="ECO:0000256" key="6">
    <source>
        <dbReference type="ARBA" id="ARBA00023136"/>
    </source>
</evidence>
<dbReference type="InterPro" id="IPR016186">
    <property type="entry name" value="C-type_lectin-like/link_sf"/>
</dbReference>
<dbReference type="Pfam" id="PF00059">
    <property type="entry name" value="Lectin_C"/>
    <property type="match status" value="2"/>
</dbReference>
<evidence type="ECO:0000313" key="10">
    <source>
        <dbReference type="Proteomes" id="UP001347796"/>
    </source>
</evidence>
<dbReference type="PROSITE" id="PS50041">
    <property type="entry name" value="C_TYPE_LECTIN_2"/>
    <property type="match status" value="2"/>
</dbReference>
<dbReference type="GO" id="GO:0030246">
    <property type="term" value="F:carbohydrate binding"/>
    <property type="evidence" value="ECO:0007669"/>
    <property type="project" value="UniProtKB-KW"/>
</dbReference>